<dbReference type="Proteomes" id="UP000647416">
    <property type="component" value="Unassembled WGS sequence"/>
</dbReference>
<dbReference type="NCBIfam" id="TIGR01120">
    <property type="entry name" value="rpiB"/>
    <property type="match status" value="1"/>
</dbReference>
<organism evidence="4 5">
    <name type="scientific">Qingrenia yutianensis</name>
    <dbReference type="NCBI Taxonomy" id="2763676"/>
    <lineage>
        <taxon>Bacteria</taxon>
        <taxon>Bacillati</taxon>
        <taxon>Bacillota</taxon>
        <taxon>Clostridia</taxon>
        <taxon>Eubacteriales</taxon>
        <taxon>Oscillospiraceae</taxon>
        <taxon>Qingrenia</taxon>
    </lineage>
</organism>
<feature type="active site" description="Proton donor" evidence="3">
    <location>
        <position position="97"/>
    </location>
</feature>
<evidence type="ECO:0000256" key="3">
    <source>
        <dbReference type="PIRSR" id="PIRSR005384-1"/>
    </source>
</evidence>
<comment type="similarity">
    <text evidence="1">Belongs to the LacAB/RpiB family.</text>
</comment>
<dbReference type="RefSeq" id="WP_178348237.1">
    <property type="nucleotide sequence ID" value="NZ_JACRTE010000002.1"/>
</dbReference>
<evidence type="ECO:0000256" key="2">
    <source>
        <dbReference type="ARBA" id="ARBA00023235"/>
    </source>
</evidence>
<dbReference type="Pfam" id="PF02502">
    <property type="entry name" value="LacAB_rpiB"/>
    <property type="match status" value="1"/>
</dbReference>
<dbReference type="Gene3D" id="3.40.1400.10">
    <property type="entry name" value="Sugar-phosphate isomerase, RpiB/LacA/LacB"/>
    <property type="match status" value="1"/>
</dbReference>
<evidence type="ECO:0000256" key="1">
    <source>
        <dbReference type="ARBA" id="ARBA00008754"/>
    </source>
</evidence>
<dbReference type="NCBIfam" id="TIGR00689">
    <property type="entry name" value="rpiB_lacA_lacB"/>
    <property type="match status" value="1"/>
</dbReference>
<dbReference type="InterPro" id="IPR036569">
    <property type="entry name" value="RpiB_LacA_LacB_sf"/>
</dbReference>
<dbReference type="PANTHER" id="PTHR43732">
    <property type="entry name" value="RIBOSE 5-PHOSPHATE ISOMERASE-RELATED"/>
    <property type="match status" value="1"/>
</dbReference>
<dbReference type="AlphaFoldDB" id="A0A926ISM2"/>
<dbReference type="InterPro" id="IPR003500">
    <property type="entry name" value="RpiB_LacA_LacB"/>
</dbReference>
<dbReference type="GO" id="GO:0004751">
    <property type="term" value="F:ribose-5-phosphate isomerase activity"/>
    <property type="evidence" value="ECO:0007669"/>
    <property type="project" value="UniProtKB-EC"/>
</dbReference>
<dbReference type="NCBIfam" id="NF004051">
    <property type="entry name" value="PRK05571.1"/>
    <property type="match status" value="1"/>
</dbReference>
<feature type="active site" description="Proton acceptor" evidence="3">
    <location>
        <position position="64"/>
    </location>
</feature>
<evidence type="ECO:0000313" key="5">
    <source>
        <dbReference type="Proteomes" id="UP000647416"/>
    </source>
</evidence>
<dbReference type="InterPro" id="IPR004785">
    <property type="entry name" value="RpiB"/>
</dbReference>
<dbReference type="EMBL" id="JACRTE010000002">
    <property type="protein sequence ID" value="MBC8595680.1"/>
    <property type="molecule type" value="Genomic_DNA"/>
</dbReference>
<dbReference type="PIRSF" id="PIRSF005384">
    <property type="entry name" value="RpiB_LacA_B"/>
    <property type="match status" value="1"/>
</dbReference>
<dbReference type="InterPro" id="IPR051812">
    <property type="entry name" value="SPI_LacAB/RpiB"/>
</dbReference>
<protein>
    <submittedName>
        <fullName evidence="4">Ribose 5-phosphate isomerase B</fullName>
        <ecNumber evidence="4">5.3.1.6</ecNumber>
    </submittedName>
</protein>
<sequence>MLAICSDHAGVDLKEIIKAHLAERGIEAKDFGTYTKESVDYPDIAEKACGAVVSGECDKVILICGTGIGMSICANKIKGIRCCACSDTYSARLSRNHNDANALAIGARVLGDELAKDIVDSFLNAEFMGGKHLKRVEKINALENK</sequence>
<dbReference type="GO" id="GO:0005975">
    <property type="term" value="P:carbohydrate metabolic process"/>
    <property type="evidence" value="ECO:0007669"/>
    <property type="project" value="InterPro"/>
</dbReference>
<name>A0A926ISM2_9FIRM</name>
<proteinExistence type="inferred from homology"/>
<reference evidence="4" key="1">
    <citation type="submission" date="2020-08" db="EMBL/GenBank/DDBJ databases">
        <title>Genome public.</title>
        <authorList>
            <person name="Liu C."/>
            <person name="Sun Q."/>
        </authorList>
    </citation>
    <scope>NUCLEOTIDE SEQUENCE</scope>
    <source>
        <strain evidence="4">NSJ-50</strain>
    </source>
</reference>
<comment type="caution">
    <text evidence="4">The sequence shown here is derived from an EMBL/GenBank/DDBJ whole genome shotgun (WGS) entry which is preliminary data.</text>
</comment>
<evidence type="ECO:0000313" key="4">
    <source>
        <dbReference type="EMBL" id="MBC8595680.1"/>
    </source>
</evidence>
<keyword evidence="5" id="KW-1185">Reference proteome</keyword>
<dbReference type="SUPFAM" id="SSF89623">
    <property type="entry name" value="Ribose/Galactose isomerase RpiB/AlsB"/>
    <property type="match status" value="1"/>
</dbReference>
<dbReference type="PANTHER" id="PTHR43732:SF1">
    <property type="entry name" value="RIBOSE 5-PHOSPHATE ISOMERASE"/>
    <property type="match status" value="1"/>
</dbReference>
<keyword evidence="2 4" id="KW-0413">Isomerase</keyword>
<gene>
    <name evidence="4" type="primary">rpiB</name>
    <name evidence="4" type="ORF">H8706_02180</name>
</gene>
<dbReference type="EC" id="5.3.1.6" evidence="4"/>
<accession>A0A926ISM2</accession>